<protein>
    <submittedName>
        <fullName evidence="1">Uncharacterized protein</fullName>
    </submittedName>
</protein>
<evidence type="ECO:0000313" key="1">
    <source>
        <dbReference type="EMBL" id="GCD41938.1"/>
    </source>
</evidence>
<dbReference type="Proteomes" id="UP000286746">
    <property type="component" value="Unassembled WGS sequence"/>
</dbReference>
<evidence type="ECO:0000313" key="2">
    <source>
        <dbReference type="Proteomes" id="UP000286746"/>
    </source>
</evidence>
<organism evidence="1 2">
    <name type="scientific">Streptomyces paromomycinus</name>
    <name type="common">Streptomyces rimosus subsp. paromomycinus</name>
    <dbReference type="NCBI Taxonomy" id="92743"/>
    <lineage>
        <taxon>Bacteria</taxon>
        <taxon>Bacillati</taxon>
        <taxon>Actinomycetota</taxon>
        <taxon>Actinomycetes</taxon>
        <taxon>Kitasatosporales</taxon>
        <taxon>Streptomycetaceae</taxon>
        <taxon>Streptomyces</taxon>
    </lineage>
</organism>
<proteinExistence type="predicted"/>
<gene>
    <name evidence="1" type="ORF">GKJPGBOP_01596</name>
</gene>
<dbReference type="AlphaFoldDB" id="A0A401VXX8"/>
<accession>A0A401VXX8</accession>
<reference evidence="1 2" key="1">
    <citation type="submission" date="2018-11" db="EMBL/GenBank/DDBJ databases">
        <title>Whole genome sequence of Streptomyces paromomycinus NBRC 15454(T).</title>
        <authorList>
            <person name="Komaki H."/>
            <person name="Tamura T."/>
        </authorList>
    </citation>
    <scope>NUCLEOTIDE SEQUENCE [LARGE SCALE GENOMIC DNA]</scope>
    <source>
        <strain evidence="1 2">NBRC 15454</strain>
    </source>
</reference>
<name>A0A401VXX8_STREY</name>
<sequence length="97" mass="10148">MATARSVVAFEGRVVADSSWRIGTEVVFPDSEGEAVLVLCMSWLPILRLSSVAKSGSSVPLPMTFMVEADHVASMPGPRGFLALPVGPEVRCGSVSG</sequence>
<comment type="caution">
    <text evidence="1">The sequence shown here is derived from an EMBL/GenBank/DDBJ whole genome shotgun (WGS) entry which is preliminary data.</text>
</comment>
<dbReference type="EMBL" id="BHZD01000001">
    <property type="protein sequence ID" value="GCD41938.1"/>
    <property type="molecule type" value="Genomic_DNA"/>
</dbReference>
<keyword evidence="2" id="KW-1185">Reference proteome</keyword>